<dbReference type="OrthoDB" id="9803764at2"/>
<dbReference type="InterPro" id="IPR009057">
    <property type="entry name" value="Homeodomain-like_sf"/>
</dbReference>
<dbReference type="SMART" id="SM00342">
    <property type="entry name" value="HTH_ARAC"/>
    <property type="match status" value="1"/>
</dbReference>
<keyword evidence="6" id="KW-1185">Reference proteome</keyword>
<dbReference type="RefSeq" id="WP_131906044.1">
    <property type="nucleotide sequence ID" value="NZ_BAAAFU010000004.1"/>
</dbReference>
<reference evidence="5 6" key="1">
    <citation type="submission" date="2019-03" db="EMBL/GenBank/DDBJ databases">
        <title>Genomic Encyclopedia of Type Strains, Phase IV (KMG-IV): sequencing the most valuable type-strain genomes for metagenomic binning, comparative biology and taxonomic classification.</title>
        <authorList>
            <person name="Goeker M."/>
        </authorList>
    </citation>
    <scope>NUCLEOTIDE SEQUENCE [LARGE SCALE GENOMIC DNA]</scope>
    <source>
        <strain evidence="5 6">DSM 24830</strain>
    </source>
</reference>
<evidence type="ECO:0000313" key="6">
    <source>
        <dbReference type="Proteomes" id="UP000294887"/>
    </source>
</evidence>
<sequence length="331" mass="37928">MNNQPTHQAQESNSPRHFGFLMMPNFSLIAFASAIETLRLANNIKGSEIYSWETITPNDDVVKASNGLEFKPDKSLQDVDTYETLFVCGGHNIQLYWTDSIGKWLRQQDAKGVMLGSLCTGAYVLGRAGLLNDYRCTMHWDHIAAMREKYPHLNLTDDIYEIDRNRFTCAGGTASIDMMHHLVSLQHGRRLASAVSEKLLVDHVRGMGDPQRIPLRQQIGTGQPKLTEAVRLMESNLEECLSSKELADYVELSRRQLERSFRVYLDCTPMQYYLRLRLRNARRLLLQTDKPVTDIAISCGFKSSPHFSKSYKDMFNMSPRDERRMILKNSL</sequence>
<evidence type="ECO:0000313" key="5">
    <source>
        <dbReference type="EMBL" id="TCJ87795.1"/>
    </source>
</evidence>
<dbReference type="Gene3D" id="1.10.10.60">
    <property type="entry name" value="Homeodomain-like"/>
    <property type="match status" value="1"/>
</dbReference>
<keyword evidence="1" id="KW-0805">Transcription regulation</keyword>
<dbReference type="Proteomes" id="UP000294887">
    <property type="component" value="Unassembled WGS sequence"/>
</dbReference>
<gene>
    <name evidence="5" type="ORF">EV695_2310</name>
</gene>
<evidence type="ECO:0000256" key="2">
    <source>
        <dbReference type="ARBA" id="ARBA00023125"/>
    </source>
</evidence>
<evidence type="ECO:0000256" key="3">
    <source>
        <dbReference type="ARBA" id="ARBA00023163"/>
    </source>
</evidence>
<accession>A0A4V2P905</accession>
<dbReference type="Gene3D" id="3.40.50.880">
    <property type="match status" value="1"/>
</dbReference>
<dbReference type="Pfam" id="PF01965">
    <property type="entry name" value="DJ-1_PfpI"/>
    <property type="match status" value="1"/>
</dbReference>
<dbReference type="SUPFAM" id="SSF52317">
    <property type="entry name" value="Class I glutamine amidotransferase-like"/>
    <property type="match status" value="1"/>
</dbReference>
<dbReference type="InterPro" id="IPR029062">
    <property type="entry name" value="Class_I_gatase-like"/>
</dbReference>
<proteinExistence type="predicted"/>
<dbReference type="EMBL" id="SMFQ01000003">
    <property type="protein sequence ID" value="TCJ87795.1"/>
    <property type="molecule type" value="Genomic_DNA"/>
</dbReference>
<dbReference type="InterPro" id="IPR018062">
    <property type="entry name" value="HTH_AraC-typ_CS"/>
</dbReference>
<dbReference type="GO" id="GO:0003700">
    <property type="term" value="F:DNA-binding transcription factor activity"/>
    <property type="evidence" value="ECO:0007669"/>
    <property type="project" value="InterPro"/>
</dbReference>
<protein>
    <submittedName>
        <fullName evidence="5">AraC family transcriptional regulator with amidase-like domain</fullName>
    </submittedName>
</protein>
<dbReference type="PANTHER" id="PTHR43130">
    <property type="entry name" value="ARAC-FAMILY TRANSCRIPTIONAL REGULATOR"/>
    <property type="match status" value="1"/>
</dbReference>
<keyword evidence="2" id="KW-0238">DNA-binding</keyword>
<comment type="caution">
    <text evidence="5">The sequence shown here is derived from an EMBL/GenBank/DDBJ whole genome shotgun (WGS) entry which is preliminary data.</text>
</comment>
<dbReference type="InterPro" id="IPR052158">
    <property type="entry name" value="INH-QAR"/>
</dbReference>
<dbReference type="SUPFAM" id="SSF46689">
    <property type="entry name" value="Homeodomain-like"/>
    <property type="match status" value="2"/>
</dbReference>
<dbReference type="Pfam" id="PF12833">
    <property type="entry name" value="HTH_18"/>
    <property type="match status" value="1"/>
</dbReference>
<keyword evidence="3" id="KW-0804">Transcription</keyword>
<dbReference type="InterPro" id="IPR020449">
    <property type="entry name" value="Tscrpt_reg_AraC-type_HTH"/>
</dbReference>
<dbReference type="PROSITE" id="PS00041">
    <property type="entry name" value="HTH_ARAC_FAMILY_1"/>
    <property type="match status" value="1"/>
</dbReference>
<dbReference type="CDD" id="cd03136">
    <property type="entry name" value="GATase1_AraC_ArgR_like"/>
    <property type="match status" value="1"/>
</dbReference>
<dbReference type="GO" id="GO:0043565">
    <property type="term" value="F:sequence-specific DNA binding"/>
    <property type="evidence" value="ECO:0007669"/>
    <property type="project" value="InterPro"/>
</dbReference>
<dbReference type="InterPro" id="IPR018060">
    <property type="entry name" value="HTH_AraC"/>
</dbReference>
<dbReference type="PROSITE" id="PS01124">
    <property type="entry name" value="HTH_ARAC_FAMILY_2"/>
    <property type="match status" value="1"/>
</dbReference>
<organism evidence="5 6">
    <name type="scientific">Cocleimonas flava</name>
    <dbReference type="NCBI Taxonomy" id="634765"/>
    <lineage>
        <taxon>Bacteria</taxon>
        <taxon>Pseudomonadati</taxon>
        <taxon>Pseudomonadota</taxon>
        <taxon>Gammaproteobacteria</taxon>
        <taxon>Thiotrichales</taxon>
        <taxon>Thiotrichaceae</taxon>
        <taxon>Cocleimonas</taxon>
    </lineage>
</organism>
<evidence type="ECO:0000259" key="4">
    <source>
        <dbReference type="PROSITE" id="PS01124"/>
    </source>
</evidence>
<dbReference type="PRINTS" id="PR00032">
    <property type="entry name" value="HTHARAC"/>
</dbReference>
<feature type="domain" description="HTH araC/xylS-type" evidence="4">
    <location>
        <begin position="227"/>
        <end position="325"/>
    </location>
</feature>
<evidence type="ECO:0000256" key="1">
    <source>
        <dbReference type="ARBA" id="ARBA00023015"/>
    </source>
</evidence>
<dbReference type="PANTHER" id="PTHR43130:SF3">
    <property type="entry name" value="HTH-TYPE TRANSCRIPTIONAL REGULATOR RV1931C"/>
    <property type="match status" value="1"/>
</dbReference>
<dbReference type="InterPro" id="IPR002818">
    <property type="entry name" value="DJ-1/PfpI"/>
</dbReference>
<dbReference type="AlphaFoldDB" id="A0A4V2P905"/>
<name>A0A4V2P905_9GAMM</name>